<reference evidence="2 3" key="1">
    <citation type="submission" date="2016-10" db="EMBL/GenBank/DDBJ databases">
        <authorList>
            <person name="Varghese N."/>
            <person name="Submissions S."/>
        </authorList>
    </citation>
    <scope>NUCLEOTIDE SEQUENCE [LARGE SCALE GENOMIC DNA]</scope>
    <source>
        <strain evidence="3">DSM 19823 / KCTC 23066 / CCTCC M 208030 / D25</strain>
    </source>
</reference>
<sequence length="114" mass="13783">MKIILSDFAASQLRDIYFYYVNHVSVSKAKEVKDNIIKAIKQLINFPYLGQKEGMMYSRFERRYLLVYEYKILYEVTEENIVILDIFHTKQSPHKMYVNEDREEYQRNNSKPSL</sequence>
<gene>
    <name evidence="2" type="ORF">SAMN04488089_11258</name>
</gene>
<accession>A0AAJ4W5M5</accession>
<name>A0AAJ4W5M5_MYRPR</name>
<dbReference type="InterPro" id="IPR007712">
    <property type="entry name" value="RelE/ParE_toxin"/>
</dbReference>
<dbReference type="EMBL" id="FOFY01000012">
    <property type="protein sequence ID" value="SER28620.1"/>
    <property type="molecule type" value="Genomic_DNA"/>
</dbReference>
<comment type="caution">
    <text evidence="2">The sequence shown here is derived from an EMBL/GenBank/DDBJ whole genome shotgun (WGS) entry which is preliminary data.</text>
</comment>
<proteinExistence type="predicted"/>
<dbReference type="RefSeq" id="WP_041889912.1">
    <property type="nucleotide sequence ID" value="NZ_CP010817.1"/>
</dbReference>
<dbReference type="InterPro" id="IPR035093">
    <property type="entry name" value="RelE/ParE_toxin_dom_sf"/>
</dbReference>
<dbReference type="AlphaFoldDB" id="A0AAJ4W5M5"/>
<keyword evidence="1" id="KW-1277">Toxin-antitoxin system</keyword>
<organism evidence="2 3">
    <name type="scientific">Myroides profundi</name>
    <dbReference type="NCBI Taxonomy" id="480520"/>
    <lineage>
        <taxon>Bacteria</taxon>
        <taxon>Pseudomonadati</taxon>
        <taxon>Bacteroidota</taxon>
        <taxon>Flavobacteriia</taxon>
        <taxon>Flavobacteriales</taxon>
        <taxon>Flavobacteriaceae</taxon>
        <taxon>Myroides</taxon>
    </lineage>
</organism>
<dbReference type="SUPFAM" id="SSF143011">
    <property type="entry name" value="RelE-like"/>
    <property type="match status" value="1"/>
</dbReference>
<dbReference type="KEGG" id="mpw:MPR_1057"/>
<protein>
    <submittedName>
        <fullName evidence="2">Plasmid stabilization system protein ParE</fullName>
    </submittedName>
</protein>
<dbReference type="Proteomes" id="UP000183496">
    <property type="component" value="Unassembled WGS sequence"/>
</dbReference>
<dbReference type="Pfam" id="PF05016">
    <property type="entry name" value="ParE_toxin"/>
    <property type="match status" value="1"/>
</dbReference>
<dbReference type="Gene3D" id="3.30.2310.20">
    <property type="entry name" value="RelE-like"/>
    <property type="match status" value="1"/>
</dbReference>
<evidence type="ECO:0000313" key="3">
    <source>
        <dbReference type="Proteomes" id="UP000183496"/>
    </source>
</evidence>
<keyword evidence="3" id="KW-1185">Reference proteome</keyword>
<evidence type="ECO:0000256" key="1">
    <source>
        <dbReference type="ARBA" id="ARBA00022649"/>
    </source>
</evidence>
<evidence type="ECO:0000313" key="2">
    <source>
        <dbReference type="EMBL" id="SER28620.1"/>
    </source>
</evidence>